<comment type="caution">
    <text evidence="2">The sequence shown here is derived from an EMBL/GenBank/DDBJ whole genome shotgun (WGS) entry which is preliminary data.</text>
</comment>
<accession>A0A1R1YLI9</accession>
<dbReference type="EMBL" id="LSSM01000842">
    <property type="protein sequence ID" value="OMJ27772.1"/>
    <property type="molecule type" value="Genomic_DNA"/>
</dbReference>
<evidence type="ECO:0000256" key="1">
    <source>
        <dbReference type="SAM" id="MobiDB-lite"/>
    </source>
</evidence>
<organism evidence="2 3">
    <name type="scientific">Smittium culicis</name>
    <dbReference type="NCBI Taxonomy" id="133412"/>
    <lineage>
        <taxon>Eukaryota</taxon>
        <taxon>Fungi</taxon>
        <taxon>Fungi incertae sedis</taxon>
        <taxon>Zoopagomycota</taxon>
        <taxon>Kickxellomycotina</taxon>
        <taxon>Harpellomycetes</taxon>
        <taxon>Harpellales</taxon>
        <taxon>Legeriomycetaceae</taxon>
        <taxon>Smittium</taxon>
    </lineage>
</organism>
<sequence>QLERIADSIIRATASECCRSISSDLFRQHHDLGLRQKFWWNQILGAIGNHRTHLEPLSGYKHPSAYHVRSNYHESSGCTEQARRSDGMVIVRRSLREDIFLLREARCGLIRVEGEQESGNLLQLVPRQQLCQAELPSTQLVRMVQPLRMPSLKSDMPKNSESQTGALNHNTGHPVMEKYNMVPGSSMHVGRATTSSISENGDTRSRKRKISALQQQGVVLDGLVDQWSILKAQSLTDNAINIIVSNQHSVKRRSSQKAERKYYQSQKIRNN</sequence>
<feature type="region of interest" description="Disordered" evidence="1">
    <location>
        <begin position="152"/>
        <end position="172"/>
    </location>
</feature>
<name>A0A1R1YLI9_9FUNG</name>
<dbReference type="Proteomes" id="UP000187429">
    <property type="component" value="Unassembled WGS sequence"/>
</dbReference>
<feature type="non-terminal residue" evidence="2">
    <location>
        <position position="1"/>
    </location>
</feature>
<dbReference type="AlphaFoldDB" id="A0A1R1YLI9"/>
<proteinExistence type="predicted"/>
<feature type="region of interest" description="Disordered" evidence="1">
    <location>
        <begin position="250"/>
        <end position="271"/>
    </location>
</feature>
<reference evidence="3" key="1">
    <citation type="submission" date="2017-01" db="EMBL/GenBank/DDBJ databases">
        <authorList>
            <person name="Wang Y."/>
            <person name="White M."/>
            <person name="Kvist S."/>
            <person name="Moncalvo J.-M."/>
        </authorList>
    </citation>
    <scope>NUCLEOTIDE SEQUENCE [LARGE SCALE GENOMIC DNA]</scope>
    <source>
        <strain evidence="3">ID-206-W2</strain>
    </source>
</reference>
<gene>
    <name evidence="2" type="ORF">AYI69_g2780</name>
</gene>
<feature type="compositionally biased region" description="Polar residues" evidence="1">
    <location>
        <begin position="157"/>
        <end position="171"/>
    </location>
</feature>
<protein>
    <submittedName>
        <fullName evidence="2">Uncharacterized protein</fullName>
    </submittedName>
</protein>
<evidence type="ECO:0000313" key="3">
    <source>
        <dbReference type="Proteomes" id="UP000187429"/>
    </source>
</evidence>
<evidence type="ECO:0000313" key="2">
    <source>
        <dbReference type="EMBL" id="OMJ27772.1"/>
    </source>
</evidence>
<feature type="region of interest" description="Disordered" evidence="1">
    <location>
        <begin position="189"/>
        <end position="209"/>
    </location>
</feature>
<keyword evidence="3" id="KW-1185">Reference proteome</keyword>